<evidence type="ECO:0000313" key="1">
    <source>
        <dbReference type="Proteomes" id="UP000095287"/>
    </source>
</evidence>
<evidence type="ECO:0000313" key="2">
    <source>
        <dbReference type="WBParaSite" id="L893_g25020.t1"/>
    </source>
</evidence>
<dbReference type="Proteomes" id="UP000095287">
    <property type="component" value="Unplaced"/>
</dbReference>
<keyword evidence="1" id="KW-1185">Reference proteome</keyword>
<sequence length="112" mass="12940">MYKDHKTWAISSLHISAHSLKSSSPRYRRKWYELVDDVKPRAFDSTSEELVYNLPLLSGLSSFLPSDPVAVPYPLRSTSYPTCRSSRTNRSSSWNSRTKRCAWAPRWNCGVR</sequence>
<protein>
    <submittedName>
        <fullName evidence="2">Uncharacterized protein</fullName>
    </submittedName>
</protein>
<accession>A0A1I7ZCP1</accession>
<dbReference type="WBParaSite" id="L893_g25020.t1">
    <property type="protein sequence ID" value="L893_g25020.t1"/>
    <property type="gene ID" value="L893_g25020"/>
</dbReference>
<name>A0A1I7ZCP1_9BILA</name>
<dbReference type="AlphaFoldDB" id="A0A1I7ZCP1"/>
<organism evidence="1 2">
    <name type="scientific">Steinernema glaseri</name>
    <dbReference type="NCBI Taxonomy" id="37863"/>
    <lineage>
        <taxon>Eukaryota</taxon>
        <taxon>Metazoa</taxon>
        <taxon>Ecdysozoa</taxon>
        <taxon>Nematoda</taxon>
        <taxon>Chromadorea</taxon>
        <taxon>Rhabditida</taxon>
        <taxon>Tylenchina</taxon>
        <taxon>Panagrolaimomorpha</taxon>
        <taxon>Strongyloidoidea</taxon>
        <taxon>Steinernematidae</taxon>
        <taxon>Steinernema</taxon>
    </lineage>
</organism>
<reference evidence="2" key="1">
    <citation type="submission" date="2016-11" db="UniProtKB">
        <authorList>
            <consortium name="WormBaseParasite"/>
        </authorList>
    </citation>
    <scope>IDENTIFICATION</scope>
</reference>
<proteinExistence type="predicted"/>